<reference evidence="2" key="1">
    <citation type="journal article" date="2021" name="Nat. Commun.">
        <title>Genetic determinants of endophytism in the Arabidopsis root mycobiome.</title>
        <authorList>
            <person name="Mesny F."/>
            <person name="Miyauchi S."/>
            <person name="Thiergart T."/>
            <person name="Pickel B."/>
            <person name="Atanasova L."/>
            <person name="Karlsson M."/>
            <person name="Huettel B."/>
            <person name="Barry K.W."/>
            <person name="Haridas S."/>
            <person name="Chen C."/>
            <person name="Bauer D."/>
            <person name="Andreopoulos W."/>
            <person name="Pangilinan J."/>
            <person name="LaButti K."/>
            <person name="Riley R."/>
            <person name="Lipzen A."/>
            <person name="Clum A."/>
            <person name="Drula E."/>
            <person name="Henrissat B."/>
            <person name="Kohler A."/>
            <person name="Grigoriev I.V."/>
            <person name="Martin F.M."/>
            <person name="Hacquard S."/>
        </authorList>
    </citation>
    <scope>NUCLEOTIDE SEQUENCE</scope>
    <source>
        <strain evidence="2">MPI-CAGE-AT-0147</strain>
    </source>
</reference>
<keyword evidence="1" id="KW-1133">Transmembrane helix</keyword>
<dbReference type="EMBL" id="JAGMUV010000026">
    <property type="protein sequence ID" value="KAH7119306.1"/>
    <property type="molecule type" value="Genomic_DNA"/>
</dbReference>
<comment type="caution">
    <text evidence="2">The sequence shown here is derived from an EMBL/GenBank/DDBJ whole genome shotgun (WGS) entry which is preliminary data.</text>
</comment>
<dbReference type="Proteomes" id="UP000738349">
    <property type="component" value="Unassembled WGS sequence"/>
</dbReference>
<feature type="transmembrane region" description="Helical" evidence="1">
    <location>
        <begin position="36"/>
        <end position="59"/>
    </location>
</feature>
<protein>
    <submittedName>
        <fullName evidence="2">Uncharacterized protein</fullName>
    </submittedName>
</protein>
<proteinExistence type="predicted"/>
<dbReference type="AlphaFoldDB" id="A0A9P9DIK5"/>
<dbReference type="OrthoDB" id="9909019at2759"/>
<gene>
    <name evidence="2" type="ORF">EDB81DRAFT_815978</name>
</gene>
<evidence type="ECO:0000313" key="3">
    <source>
        <dbReference type="Proteomes" id="UP000738349"/>
    </source>
</evidence>
<accession>A0A9P9DIK5</accession>
<organism evidence="2 3">
    <name type="scientific">Dactylonectria macrodidyma</name>
    <dbReference type="NCBI Taxonomy" id="307937"/>
    <lineage>
        <taxon>Eukaryota</taxon>
        <taxon>Fungi</taxon>
        <taxon>Dikarya</taxon>
        <taxon>Ascomycota</taxon>
        <taxon>Pezizomycotina</taxon>
        <taxon>Sordariomycetes</taxon>
        <taxon>Hypocreomycetidae</taxon>
        <taxon>Hypocreales</taxon>
        <taxon>Nectriaceae</taxon>
        <taxon>Dactylonectria</taxon>
    </lineage>
</organism>
<keyword evidence="3" id="KW-1185">Reference proteome</keyword>
<evidence type="ECO:0000256" key="1">
    <source>
        <dbReference type="SAM" id="Phobius"/>
    </source>
</evidence>
<keyword evidence="1" id="KW-0812">Transmembrane</keyword>
<name>A0A9P9DIK5_9HYPO</name>
<sequence length="607" mass="67074">MRDLSQFRIAGQSWSRQLRNNRAALFLSLVTRIQRVGLLSLTSLLASGIALILFAQNIYTVRRGHSDEAPDDYRQAIFRVGSELSVQSWLAVLGVIFGTLSYGLATAHVHVFDYWCSWRARRATGPGLNYARYLNSQPQAPVVTGLRHGFPVFVVCRYLIAVLGIAASIGYKYVVIEVTYMASEAVEQNQVRLQLPPVRGLLENGTTSPWVGDTPLSGTNRAFLHSQAVWTSWGYETGDSLRPPFDITMVGWANCSGAFHVLDEGFVLTREMVMVANMTEDADEHFVTSEQGDWSRTEGSSGWINGSSSRAIIDYRIVEPGQVQMQWAEMGSWMDDSSGTERQRVERRLTYDMRYAVAEVKRWVSGGSCSPLTDEGGRSNPTFLSTSSMRIRTQNPDGSVSLNYKLLDAILFSDEVGPREGVSAFVHGVMAGWGAQLAELDVSDIRLGHAPPDTEPFGPENTDDSLRSLLTQSTIDYPFLDGTRYAKRRGSYYRVVDYFTALGSIVIVIAVARVAIGPPVLTSWIGQHVHLASVEGVIRPENAEELASGYQVARGELGVLRLTVSNHVTEVFLLTKARNDHSSQVEPRAVFCDTRVAGKEKGKKGRT</sequence>
<keyword evidence="1" id="KW-0472">Membrane</keyword>
<evidence type="ECO:0000313" key="2">
    <source>
        <dbReference type="EMBL" id="KAH7119306.1"/>
    </source>
</evidence>
<feature type="transmembrane region" description="Helical" evidence="1">
    <location>
        <begin position="89"/>
        <end position="112"/>
    </location>
</feature>